<evidence type="ECO:0000256" key="3">
    <source>
        <dbReference type="ARBA" id="ARBA00023004"/>
    </source>
</evidence>
<dbReference type="PANTHER" id="PTHR21180">
    <property type="entry name" value="ENDONUCLEASE/EXONUCLEASE/PHOSPHATASE FAMILY DOMAIN-CONTAINING PROTEIN 1"/>
    <property type="match status" value="1"/>
</dbReference>
<keyword evidence="4" id="KW-0411">Iron-sulfur</keyword>
<name>A0A174ZIN5_9FIRM</name>
<dbReference type="InterPro" id="IPR051675">
    <property type="entry name" value="Endo/Exo/Phosphatase_dom_1"/>
</dbReference>
<organism evidence="6 7">
    <name type="scientific">[Ruminococcus] torques</name>
    <dbReference type="NCBI Taxonomy" id="33039"/>
    <lineage>
        <taxon>Bacteria</taxon>
        <taxon>Bacillati</taxon>
        <taxon>Bacillota</taxon>
        <taxon>Clostridia</taxon>
        <taxon>Lachnospirales</taxon>
        <taxon>Lachnospiraceae</taxon>
        <taxon>Mediterraneibacter</taxon>
    </lineage>
</organism>
<accession>A0A174ZIN5</accession>
<dbReference type="GO" id="GO:0003824">
    <property type="term" value="F:catalytic activity"/>
    <property type="evidence" value="ECO:0007669"/>
    <property type="project" value="InterPro"/>
</dbReference>
<dbReference type="InterPro" id="IPR023874">
    <property type="entry name" value="DNA_rSAM_put"/>
</dbReference>
<dbReference type="Proteomes" id="UP000078383">
    <property type="component" value="Unassembled WGS sequence"/>
</dbReference>
<dbReference type="NCBIfam" id="TIGR03916">
    <property type="entry name" value="rSAM_link_UDG"/>
    <property type="match status" value="1"/>
</dbReference>
<keyword evidence="2" id="KW-0479">Metal-binding</keyword>
<evidence type="ECO:0000259" key="5">
    <source>
        <dbReference type="Pfam" id="PF04055"/>
    </source>
</evidence>
<dbReference type="EMBL" id="CZBX01000002">
    <property type="protein sequence ID" value="CUQ83030.1"/>
    <property type="molecule type" value="Genomic_DNA"/>
</dbReference>
<dbReference type="Gene3D" id="1.10.150.320">
    <property type="entry name" value="Photosystem II 12 kDa extrinsic protein"/>
    <property type="match status" value="1"/>
</dbReference>
<evidence type="ECO:0000256" key="1">
    <source>
        <dbReference type="ARBA" id="ARBA00022691"/>
    </source>
</evidence>
<keyword evidence="1" id="KW-0949">S-adenosyl-L-methionine</keyword>
<dbReference type="Gene3D" id="3.20.20.70">
    <property type="entry name" value="Aldolase class I"/>
    <property type="match status" value="1"/>
</dbReference>
<evidence type="ECO:0000256" key="4">
    <source>
        <dbReference type="ARBA" id="ARBA00023014"/>
    </source>
</evidence>
<reference evidence="6 7" key="1">
    <citation type="submission" date="2015-09" db="EMBL/GenBank/DDBJ databases">
        <authorList>
            <consortium name="Pathogen Informatics"/>
        </authorList>
    </citation>
    <scope>NUCLEOTIDE SEQUENCE [LARGE SCALE GENOMIC DNA]</scope>
    <source>
        <strain evidence="6 7">2789STDY5834889</strain>
    </source>
</reference>
<dbReference type="SUPFAM" id="SSF102114">
    <property type="entry name" value="Radical SAM enzymes"/>
    <property type="match status" value="1"/>
</dbReference>
<evidence type="ECO:0000313" key="7">
    <source>
        <dbReference type="Proteomes" id="UP000078383"/>
    </source>
</evidence>
<feature type="domain" description="Radical SAM core" evidence="5">
    <location>
        <begin position="85"/>
        <end position="214"/>
    </location>
</feature>
<gene>
    <name evidence="6" type="ORF">ERS852502_00641</name>
</gene>
<dbReference type="CDD" id="cd01335">
    <property type="entry name" value="Radical_SAM"/>
    <property type="match status" value="1"/>
</dbReference>
<dbReference type="SFLD" id="SFLDG01102">
    <property type="entry name" value="Uncharacterised_Radical_SAM_Su"/>
    <property type="match status" value="1"/>
</dbReference>
<dbReference type="InterPro" id="IPR007197">
    <property type="entry name" value="rSAM"/>
</dbReference>
<keyword evidence="3" id="KW-0408">Iron</keyword>
<dbReference type="Pfam" id="PF04055">
    <property type="entry name" value="Radical_SAM"/>
    <property type="match status" value="1"/>
</dbReference>
<proteinExistence type="predicted"/>
<dbReference type="GO" id="GO:0046872">
    <property type="term" value="F:metal ion binding"/>
    <property type="evidence" value="ECO:0007669"/>
    <property type="project" value="UniProtKB-KW"/>
</dbReference>
<evidence type="ECO:0000313" key="6">
    <source>
        <dbReference type="EMBL" id="CUQ83030.1"/>
    </source>
</evidence>
<dbReference type="PANTHER" id="PTHR21180:SF9">
    <property type="entry name" value="TYPE II SECRETION SYSTEM PROTEIN K"/>
    <property type="match status" value="1"/>
</dbReference>
<protein>
    <submittedName>
        <fullName evidence="6">Putative DNA modification/repair radical SAM protein</fullName>
    </submittedName>
</protein>
<sequence>MFEIILALSNNCLYNENMNTDIRNSNYTTQEKLQILADAAKYDVACTSSGSSRRGKKGELGNAEACGICHSFAADGRCISLLKILMTNHCAYDCKYCINRKSNDVKRATFTPEEICDLTVEFYKRNYIEGLFLSSGILRNPTYTMEKMCETLLLLRTKYHFNGYIHIKTIPGASDELLAAAGYLADRISVNLELPTEEGLHTLAPNKTMQNILNPMGKVQSTIASHRMAIGKSAYMERSGGNKFLNAGIFSDASKKHFSECLNVQKKDKAISQNSQMNRLESYKKYTSLDHALTWENANQLAPRDMSRLKRSFAPAGQSTQMIIGATGESDYTLLQTTQALYQGFDLKRVFYSAYIPLNEDNVLPEIGTPPPLLREHRLYQADWLLRFYGFQAGELLSSEQPNFNEMIDPKCDWALRHLEQFPVEVEKASYATLLRVPGIGPKSASRITYARRYGRLDYASLKKMGVVLKRAHYFITCGGKQMYHTPIEASYITRQLISVDKKDLWNTQHANESFTQMTLTDFGVC</sequence>
<dbReference type="SFLD" id="SFLDS00029">
    <property type="entry name" value="Radical_SAM"/>
    <property type="match status" value="1"/>
</dbReference>
<dbReference type="InterPro" id="IPR010994">
    <property type="entry name" value="RuvA_2-like"/>
</dbReference>
<dbReference type="InterPro" id="IPR013785">
    <property type="entry name" value="Aldolase_TIM"/>
</dbReference>
<dbReference type="InterPro" id="IPR058240">
    <property type="entry name" value="rSAM_sf"/>
</dbReference>
<dbReference type="SUPFAM" id="SSF47781">
    <property type="entry name" value="RuvA domain 2-like"/>
    <property type="match status" value="1"/>
</dbReference>
<evidence type="ECO:0000256" key="2">
    <source>
        <dbReference type="ARBA" id="ARBA00022723"/>
    </source>
</evidence>
<dbReference type="AlphaFoldDB" id="A0A174ZIN5"/>
<dbReference type="GO" id="GO:0051536">
    <property type="term" value="F:iron-sulfur cluster binding"/>
    <property type="evidence" value="ECO:0007669"/>
    <property type="project" value="UniProtKB-KW"/>
</dbReference>